<dbReference type="SMART" id="SM00342">
    <property type="entry name" value="HTH_ARAC"/>
    <property type="match status" value="1"/>
</dbReference>
<sequence>MDVTRRDSGHLMLITPERVFYAGLLGRPRQRCSGAFHIYVALTGSLRLLPEGGEERCGELLVVPPNKQHTIESDYRTVIVVTIEPESVPIGTLDRFASKVTREAEAYGCRIRAAYEELVQRPLSGDVTSAIFDRLCFGEVLPQRSLDPRVVKAIGLISRFSGEPATAESCAAAVGLSTSRFLHLFKEETDISFRSFRAWKRARHLLNYANQDLNLAHLAQDIGYPDSTHFSHSIRRFYGLKPRAIFSGSRDLAIYRAGEAALT</sequence>
<dbReference type="Gene3D" id="1.10.10.60">
    <property type="entry name" value="Homeodomain-like"/>
    <property type="match status" value="2"/>
</dbReference>
<gene>
    <name evidence="4" type="ORF">JQ619_19075</name>
</gene>
<proteinExistence type="predicted"/>
<dbReference type="PANTHER" id="PTHR43436:SF1">
    <property type="entry name" value="TRANSCRIPTIONAL REGULATORY PROTEIN"/>
    <property type="match status" value="1"/>
</dbReference>
<keyword evidence="1" id="KW-0805">Transcription regulation</keyword>
<keyword evidence="5" id="KW-1185">Reference proteome</keyword>
<name>A0ABS5G9C7_9BRAD</name>
<evidence type="ECO:0000313" key="4">
    <source>
        <dbReference type="EMBL" id="MBR1137879.1"/>
    </source>
</evidence>
<evidence type="ECO:0000256" key="2">
    <source>
        <dbReference type="ARBA" id="ARBA00023163"/>
    </source>
</evidence>
<dbReference type="InterPro" id="IPR018060">
    <property type="entry name" value="HTH_AraC"/>
</dbReference>
<evidence type="ECO:0000313" key="5">
    <source>
        <dbReference type="Proteomes" id="UP001314635"/>
    </source>
</evidence>
<reference evidence="5" key="1">
    <citation type="journal article" date="2021" name="ISME J.">
        <title>Evolutionary origin and ecological implication of a unique nif island in free-living Bradyrhizobium lineages.</title>
        <authorList>
            <person name="Tao J."/>
        </authorList>
    </citation>
    <scope>NUCLEOTIDE SEQUENCE [LARGE SCALE GENOMIC DNA]</scope>
    <source>
        <strain evidence="5">SZCCT0094</strain>
    </source>
</reference>
<dbReference type="PANTHER" id="PTHR43436">
    <property type="entry name" value="ARAC-FAMILY TRANSCRIPTIONAL REGULATOR"/>
    <property type="match status" value="1"/>
</dbReference>
<dbReference type="EMBL" id="JAFCLK010000017">
    <property type="protein sequence ID" value="MBR1137879.1"/>
    <property type="molecule type" value="Genomic_DNA"/>
</dbReference>
<evidence type="ECO:0000256" key="1">
    <source>
        <dbReference type="ARBA" id="ARBA00023015"/>
    </source>
</evidence>
<dbReference type="SUPFAM" id="SSF46689">
    <property type="entry name" value="Homeodomain-like"/>
    <property type="match status" value="1"/>
</dbReference>
<comment type="caution">
    <text evidence="4">The sequence shown here is derived from an EMBL/GenBank/DDBJ whole genome shotgun (WGS) entry which is preliminary data.</text>
</comment>
<organism evidence="4 5">
    <name type="scientific">Bradyrhizobium denitrificans</name>
    <dbReference type="NCBI Taxonomy" id="2734912"/>
    <lineage>
        <taxon>Bacteria</taxon>
        <taxon>Pseudomonadati</taxon>
        <taxon>Pseudomonadota</taxon>
        <taxon>Alphaproteobacteria</taxon>
        <taxon>Hyphomicrobiales</taxon>
        <taxon>Nitrobacteraceae</taxon>
        <taxon>Bradyrhizobium</taxon>
    </lineage>
</organism>
<accession>A0ABS5G9C7</accession>
<dbReference type="Pfam" id="PF12833">
    <property type="entry name" value="HTH_18"/>
    <property type="match status" value="1"/>
</dbReference>
<keyword evidence="2" id="KW-0804">Transcription</keyword>
<protein>
    <submittedName>
        <fullName evidence="4">Helix-turn-helix transcriptional regulator</fullName>
    </submittedName>
</protein>
<dbReference type="PROSITE" id="PS01124">
    <property type="entry name" value="HTH_ARAC_FAMILY_2"/>
    <property type="match status" value="1"/>
</dbReference>
<dbReference type="InterPro" id="IPR009057">
    <property type="entry name" value="Homeodomain-like_sf"/>
</dbReference>
<feature type="domain" description="HTH araC/xylS-type" evidence="3">
    <location>
        <begin position="151"/>
        <end position="248"/>
    </location>
</feature>
<dbReference type="Proteomes" id="UP001314635">
    <property type="component" value="Unassembled WGS sequence"/>
</dbReference>
<evidence type="ECO:0000259" key="3">
    <source>
        <dbReference type="PROSITE" id="PS01124"/>
    </source>
</evidence>
<dbReference type="RefSeq" id="WP_012040990.1">
    <property type="nucleotide sequence ID" value="NZ_JABFDP010000001.1"/>
</dbReference>